<sequence length="341" mass="38779">MKHTPTFNESQRSPKYLQVVNAVISDIEGGVLRIGDRLPSINEACIEWYLSKDSVKRAYETLYQLGLITSVYRKGYFIAGRSSRRSHRVLIITGQLTESVKQLHDAIARHVNDEALIDICTYNYRQDLLCQVIDKHLGNYHYFLLMPHLLGTSPATVQCLRNLPGNQLILVGSQWQEVLQHGHQIRYGGEKALYEALQSQASVLKKYKRLNLVLPTAEFFGADYIRAFQQFCIRHDFDFQLLDELTSNDIRRHQAYFVMDSADLITLVDYSQQHQLRLGQDLGIVSFIENEYTRLLAGGVSVISHPSAEIGRLVAQIVGKQPGPGQSPYVLPLELQFRATC</sequence>
<keyword evidence="6" id="KW-1185">Reference proteome</keyword>
<dbReference type="InterPro" id="IPR036390">
    <property type="entry name" value="WH_DNA-bd_sf"/>
</dbReference>
<name>A0ABP8NDM9_9BACT</name>
<dbReference type="Gene3D" id="1.10.10.10">
    <property type="entry name" value="Winged helix-like DNA-binding domain superfamily/Winged helix DNA-binding domain"/>
    <property type="match status" value="1"/>
</dbReference>
<dbReference type="InterPro" id="IPR036388">
    <property type="entry name" value="WH-like_DNA-bd_sf"/>
</dbReference>
<dbReference type="Gene3D" id="3.40.50.2300">
    <property type="match status" value="1"/>
</dbReference>
<evidence type="ECO:0000259" key="4">
    <source>
        <dbReference type="PROSITE" id="PS50949"/>
    </source>
</evidence>
<comment type="caution">
    <text evidence="5">The sequence shown here is derived from an EMBL/GenBank/DDBJ whole genome shotgun (WGS) entry which is preliminary data.</text>
</comment>
<reference evidence="6" key="1">
    <citation type="journal article" date="2019" name="Int. J. Syst. Evol. Microbiol.">
        <title>The Global Catalogue of Microorganisms (GCM) 10K type strain sequencing project: providing services to taxonomists for standard genome sequencing and annotation.</title>
        <authorList>
            <consortium name="The Broad Institute Genomics Platform"/>
            <consortium name="The Broad Institute Genome Sequencing Center for Infectious Disease"/>
            <person name="Wu L."/>
            <person name="Ma J."/>
        </authorList>
    </citation>
    <scope>NUCLEOTIDE SEQUENCE [LARGE SCALE GENOMIC DNA]</scope>
    <source>
        <strain evidence="6">JCM 17927</strain>
    </source>
</reference>
<dbReference type="PANTHER" id="PTHR38445">
    <property type="entry name" value="HTH-TYPE TRANSCRIPTIONAL REPRESSOR YTRA"/>
    <property type="match status" value="1"/>
</dbReference>
<dbReference type="SUPFAM" id="SSF46785">
    <property type="entry name" value="Winged helix' DNA-binding domain"/>
    <property type="match status" value="1"/>
</dbReference>
<dbReference type="InterPro" id="IPR000524">
    <property type="entry name" value="Tscrpt_reg_HTH_GntR"/>
</dbReference>
<gene>
    <name evidence="5" type="ORF">GCM10023189_42820</name>
</gene>
<evidence type="ECO:0000313" key="6">
    <source>
        <dbReference type="Proteomes" id="UP001501175"/>
    </source>
</evidence>
<dbReference type="SMART" id="SM00345">
    <property type="entry name" value="HTH_GNTR"/>
    <property type="match status" value="1"/>
</dbReference>
<keyword evidence="2" id="KW-0238">DNA-binding</keyword>
<dbReference type="PANTHER" id="PTHR38445:SF12">
    <property type="entry name" value="GNTR-FAMILY TRANSCRIPTIONAL REGULATOR"/>
    <property type="match status" value="1"/>
</dbReference>
<dbReference type="Proteomes" id="UP001501175">
    <property type="component" value="Unassembled WGS sequence"/>
</dbReference>
<feature type="domain" description="HTH gntR-type" evidence="4">
    <location>
        <begin position="13"/>
        <end position="81"/>
    </location>
</feature>
<keyword evidence="1" id="KW-0805">Transcription regulation</keyword>
<accession>A0ABP8NDM9</accession>
<evidence type="ECO:0000256" key="2">
    <source>
        <dbReference type="ARBA" id="ARBA00023125"/>
    </source>
</evidence>
<dbReference type="CDD" id="cd07377">
    <property type="entry name" value="WHTH_GntR"/>
    <property type="match status" value="1"/>
</dbReference>
<dbReference type="SUPFAM" id="SSF53822">
    <property type="entry name" value="Periplasmic binding protein-like I"/>
    <property type="match status" value="1"/>
</dbReference>
<protein>
    <recommendedName>
        <fullName evidence="4">HTH gntR-type domain-containing protein</fullName>
    </recommendedName>
</protein>
<dbReference type="PROSITE" id="PS50949">
    <property type="entry name" value="HTH_GNTR"/>
    <property type="match status" value="1"/>
</dbReference>
<evidence type="ECO:0000256" key="3">
    <source>
        <dbReference type="ARBA" id="ARBA00023163"/>
    </source>
</evidence>
<dbReference type="Pfam" id="PF00392">
    <property type="entry name" value="GntR"/>
    <property type="match status" value="1"/>
</dbReference>
<evidence type="ECO:0000313" key="5">
    <source>
        <dbReference type="EMBL" id="GAA4464082.1"/>
    </source>
</evidence>
<dbReference type="RefSeq" id="WP_345246908.1">
    <property type="nucleotide sequence ID" value="NZ_BAABHD010000076.1"/>
</dbReference>
<dbReference type="EMBL" id="BAABHD010000076">
    <property type="protein sequence ID" value="GAA4464082.1"/>
    <property type="molecule type" value="Genomic_DNA"/>
</dbReference>
<proteinExistence type="predicted"/>
<organism evidence="5 6">
    <name type="scientific">Nibrella saemangeumensis</name>
    <dbReference type="NCBI Taxonomy" id="1084526"/>
    <lineage>
        <taxon>Bacteria</taxon>
        <taxon>Pseudomonadati</taxon>
        <taxon>Bacteroidota</taxon>
        <taxon>Cytophagia</taxon>
        <taxon>Cytophagales</taxon>
        <taxon>Spirosomataceae</taxon>
        <taxon>Nibrella</taxon>
    </lineage>
</organism>
<evidence type="ECO:0000256" key="1">
    <source>
        <dbReference type="ARBA" id="ARBA00023015"/>
    </source>
</evidence>
<dbReference type="InterPro" id="IPR028082">
    <property type="entry name" value="Peripla_BP_I"/>
</dbReference>
<keyword evidence="3" id="KW-0804">Transcription</keyword>